<evidence type="ECO:0000313" key="9">
    <source>
        <dbReference type="Proteomes" id="UP000595053"/>
    </source>
</evidence>
<dbReference type="NCBIfam" id="TIGR00737">
    <property type="entry name" value="nifR3_yhdG"/>
    <property type="match status" value="1"/>
</dbReference>
<accession>A0A7M1QWA4</accession>
<dbReference type="EMBL" id="CP063213">
    <property type="protein sequence ID" value="QOR46382.1"/>
    <property type="molecule type" value="Genomic_DNA"/>
</dbReference>
<evidence type="ECO:0000256" key="6">
    <source>
        <dbReference type="ARBA" id="ARBA00023002"/>
    </source>
</evidence>
<keyword evidence="9" id="KW-1185">Reference proteome</keyword>
<keyword evidence="6" id="KW-0560">Oxidoreductase</keyword>
<keyword evidence="2" id="KW-0285">Flavoprotein</keyword>
<keyword evidence="5" id="KW-0521">NADP</keyword>
<dbReference type="Pfam" id="PF01207">
    <property type="entry name" value="Dus"/>
    <property type="match status" value="1"/>
</dbReference>
<dbReference type="Gene3D" id="1.10.1200.80">
    <property type="entry name" value="Putative flavin oxidoreducatase, domain 2"/>
    <property type="match status" value="1"/>
</dbReference>
<sequence>MSFPPAPPRSTALASGQASVKIGGLGLGTPVMLAPMAGVTNPPFRQVCREFGEAALTDLAGTGAGQAQPEHDGAEGVRHGSFAPTGLYVCEMITSRALVERSPETMRMIEPDPGDPVRSIQIYGVAPASVGESIRLLVANGYADHIDLNFGCPVPKVTRKGGGSALPWKHDLFEMIVCSAVEAASQASGGSVPVTAKFRIGIDDDHETYRDVARICEDAGIAGLTLHARTTAQHYSGKAQWQYIADLAATSSLPVFGNGDVFEAEDALAMMETGADGVVVGRGCQGRPWLFYDLVAAMHGSDRRMRPNLGEVCEIIMRHARLAVAHFGDEGRAMREMRKHVGWYMRGFSVGGQLRRDLGLVDTLDDLRAKLDRLDLDQDYPEAASGPRGRAGGEKRPHLPEFWLDSHELSEQQKAKIHEAELGISGG</sequence>
<dbReference type="InterPro" id="IPR013785">
    <property type="entry name" value="Aldolase_TIM"/>
</dbReference>
<dbReference type="InterPro" id="IPR024036">
    <property type="entry name" value="tRNA-dHydroUridine_Synthase_C"/>
</dbReference>
<protein>
    <submittedName>
        <fullName evidence="8">tRNA dihydrouridine synthase DusB</fullName>
    </submittedName>
</protein>
<name>A0A7M1QWA4_9ACTO</name>
<evidence type="ECO:0000256" key="4">
    <source>
        <dbReference type="ARBA" id="ARBA00022694"/>
    </source>
</evidence>
<dbReference type="Proteomes" id="UP000595053">
    <property type="component" value="Chromosome"/>
</dbReference>
<dbReference type="SUPFAM" id="SSF51395">
    <property type="entry name" value="FMN-linked oxidoreductases"/>
    <property type="match status" value="1"/>
</dbReference>
<dbReference type="PANTHER" id="PTHR45846">
    <property type="entry name" value="TRNA-DIHYDROURIDINE(47) SYNTHASE [NAD(P)(+)]-LIKE"/>
    <property type="match status" value="1"/>
</dbReference>
<evidence type="ECO:0000256" key="3">
    <source>
        <dbReference type="ARBA" id="ARBA00022643"/>
    </source>
</evidence>
<dbReference type="GO" id="GO:0003723">
    <property type="term" value="F:RNA binding"/>
    <property type="evidence" value="ECO:0007669"/>
    <property type="project" value="TreeGrafter"/>
</dbReference>
<keyword evidence="4" id="KW-0819">tRNA processing</keyword>
<dbReference type="PANTHER" id="PTHR45846:SF1">
    <property type="entry name" value="TRNA-DIHYDROURIDINE(47) SYNTHASE [NAD(P)(+)]-LIKE"/>
    <property type="match status" value="1"/>
</dbReference>
<dbReference type="CDD" id="cd02801">
    <property type="entry name" value="DUS_like_FMN"/>
    <property type="match status" value="1"/>
</dbReference>
<evidence type="ECO:0000256" key="2">
    <source>
        <dbReference type="ARBA" id="ARBA00022630"/>
    </source>
</evidence>
<evidence type="ECO:0000259" key="7">
    <source>
        <dbReference type="Pfam" id="PF01207"/>
    </source>
</evidence>
<evidence type="ECO:0000256" key="5">
    <source>
        <dbReference type="ARBA" id="ARBA00022857"/>
    </source>
</evidence>
<organism evidence="8 9">
    <name type="scientific">Trueperella pecoris</name>
    <dbReference type="NCBI Taxonomy" id="2733571"/>
    <lineage>
        <taxon>Bacteria</taxon>
        <taxon>Bacillati</taxon>
        <taxon>Actinomycetota</taxon>
        <taxon>Actinomycetes</taxon>
        <taxon>Actinomycetales</taxon>
        <taxon>Actinomycetaceae</taxon>
        <taxon>Trueperella</taxon>
    </lineage>
</organism>
<dbReference type="InterPro" id="IPR035587">
    <property type="entry name" value="DUS-like_FMN-bd"/>
</dbReference>
<dbReference type="RefSeq" id="WP_197551625.1">
    <property type="nucleotide sequence ID" value="NZ_CP063213.1"/>
</dbReference>
<dbReference type="GO" id="GO:0050660">
    <property type="term" value="F:flavin adenine dinucleotide binding"/>
    <property type="evidence" value="ECO:0007669"/>
    <property type="project" value="InterPro"/>
</dbReference>
<proteinExistence type="predicted"/>
<keyword evidence="3" id="KW-0288">FMN</keyword>
<evidence type="ECO:0000313" key="8">
    <source>
        <dbReference type="EMBL" id="QOR46382.1"/>
    </source>
</evidence>
<gene>
    <name evidence="8" type="primary">dusB</name>
    <name evidence="8" type="ORF">INS88_04045</name>
</gene>
<comment type="cofactor">
    <cofactor evidence="1">
        <name>FMN</name>
        <dbReference type="ChEBI" id="CHEBI:58210"/>
    </cofactor>
</comment>
<evidence type="ECO:0000256" key="1">
    <source>
        <dbReference type="ARBA" id="ARBA00001917"/>
    </source>
</evidence>
<dbReference type="InterPro" id="IPR018517">
    <property type="entry name" value="tRNA_hU_synthase_CS"/>
</dbReference>
<dbReference type="PROSITE" id="PS01136">
    <property type="entry name" value="UPF0034"/>
    <property type="match status" value="1"/>
</dbReference>
<reference evidence="8 9" key="1">
    <citation type="submission" date="2020-10" db="EMBL/GenBank/DDBJ databases">
        <title>Trueperella pecoris sp. nov. isolated from bovine and porcine specimens.</title>
        <authorList>
            <person name="Schoenecker L."/>
            <person name="Schnydrig P."/>
            <person name="Brodard I."/>
            <person name="Thomann A."/>
            <person name="Hemphill A."/>
            <person name="Rodriguez-Campos S."/>
            <person name="Perreten V."/>
            <person name="Jores J."/>
            <person name="Kittl S."/>
        </authorList>
    </citation>
    <scope>NUCLEOTIDE SEQUENCE [LARGE SCALE GENOMIC DNA]</scope>
    <source>
        <strain evidence="8 9">15A0121</strain>
    </source>
</reference>
<accession>A0A8A5UFP4</accession>
<dbReference type="InterPro" id="IPR004652">
    <property type="entry name" value="DusB-like"/>
</dbReference>
<feature type="domain" description="DUS-like FMN-binding" evidence="7">
    <location>
        <begin position="32"/>
        <end position="371"/>
    </location>
</feature>
<dbReference type="GO" id="GO:0017150">
    <property type="term" value="F:tRNA dihydrouridine synthase activity"/>
    <property type="evidence" value="ECO:0007669"/>
    <property type="project" value="InterPro"/>
</dbReference>
<dbReference type="AlphaFoldDB" id="A0A7M1QWA4"/>
<dbReference type="Gene3D" id="3.20.20.70">
    <property type="entry name" value="Aldolase class I"/>
    <property type="match status" value="1"/>
</dbReference>